<dbReference type="EMBL" id="HQ849428">
    <property type="protein sequence ID" value="ADZ99060.1"/>
    <property type="molecule type" value="mRNA"/>
</dbReference>
<evidence type="ECO:0000313" key="4">
    <source>
        <dbReference type="EMBL" id="ADZ99060.1"/>
    </source>
</evidence>
<dbReference type="InterPro" id="IPR000630">
    <property type="entry name" value="Ribosomal_uS8"/>
</dbReference>
<dbReference type="AlphaFoldDB" id="F2Y9V5"/>
<dbReference type="InterPro" id="IPR035987">
    <property type="entry name" value="Ribosomal_uS8_sf"/>
</dbReference>
<comment type="similarity">
    <text evidence="1">Belongs to the universal ribosomal protein uS8 family.</text>
</comment>
<dbReference type="Gene3D" id="3.30.1370.30">
    <property type="match status" value="1"/>
</dbReference>
<dbReference type="GO" id="GO:0003735">
    <property type="term" value="F:structural constituent of ribosome"/>
    <property type="evidence" value="ECO:0007669"/>
    <property type="project" value="InterPro"/>
</dbReference>
<keyword evidence="2 4" id="KW-0689">Ribosomal protein</keyword>
<organism evidence="4">
    <name type="scientific">Physarum polycephalum</name>
    <name type="common">Many-headed slime mold</name>
    <name type="synonym">Badhamia polycephala</name>
    <dbReference type="NCBI Taxonomy" id="5791"/>
    <lineage>
        <taxon>Eukaryota</taxon>
        <taxon>Amoebozoa</taxon>
        <taxon>Evosea</taxon>
        <taxon>Eumycetozoa</taxon>
        <taxon>Myxogastria</taxon>
        <taxon>Myxogastromycetidae</taxon>
        <taxon>Physariida</taxon>
        <taxon>Physaraceae</taxon>
        <taxon>Physarum</taxon>
    </lineage>
</organism>
<dbReference type="GO" id="GO:1990904">
    <property type="term" value="C:ribonucleoprotein complex"/>
    <property type="evidence" value="ECO:0007669"/>
    <property type="project" value="UniProtKB-KW"/>
</dbReference>
<dbReference type="Pfam" id="PF00410">
    <property type="entry name" value="Ribosomal_S8"/>
    <property type="match status" value="1"/>
</dbReference>
<dbReference type="GO" id="GO:0005840">
    <property type="term" value="C:ribosome"/>
    <property type="evidence" value="ECO:0007669"/>
    <property type="project" value="UniProtKB-KW"/>
</dbReference>
<sequence length="146" mass="16946">MTARFSAMISIMNATIKTGNSFCEIPANNLCINTLRLLRNQGYIWGFSYVSPQLRAKRLYPRVKIFFKYIDSNTPVIKSINIFKRTRSNFRIIRNNKLYQILAQNKLYILSTTKGLIITSLDNLYNDLIKSQKNRLSGKLLAEIFI</sequence>
<evidence type="ECO:0000256" key="3">
    <source>
        <dbReference type="ARBA" id="ARBA00023274"/>
    </source>
</evidence>
<gene>
    <name evidence="4" type="primary">rpS8</name>
</gene>
<reference evidence="4" key="1">
    <citation type="journal article" date="2011" name="Nucleic Acids Res.">
        <title>Complete characterization of the edited transcriptome of the mitochondrion of Physarum polycephalum using deep sequencing of RNA.</title>
        <authorList>
            <person name="Bundschuh R."/>
            <person name="Altmuller J."/>
            <person name="Becker C."/>
            <person name="Nurnberg P."/>
            <person name="Gott J.M."/>
        </authorList>
    </citation>
    <scope>NUCLEOTIDE SEQUENCE</scope>
    <source>
        <strain evidence="4">M3CVIII</strain>
    </source>
</reference>
<evidence type="ECO:0000256" key="2">
    <source>
        <dbReference type="ARBA" id="ARBA00022980"/>
    </source>
</evidence>
<geneLocation type="mitochondrion" evidence="4"/>
<proteinExistence type="evidence at transcript level"/>
<dbReference type="SUPFAM" id="SSF56047">
    <property type="entry name" value="Ribosomal protein S8"/>
    <property type="match status" value="1"/>
</dbReference>
<keyword evidence="3" id="KW-0687">Ribonucleoprotein</keyword>
<accession>F2Y9V5</accession>
<keyword evidence="4" id="KW-0496">Mitochondrion</keyword>
<name>F2Y9V5_PHYPO</name>
<protein>
    <submittedName>
        <fullName evidence="4">Ribosomal protein S8</fullName>
    </submittedName>
</protein>
<evidence type="ECO:0000256" key="1">
    <source>
        <dbReference type="ARBA" id="ARBA00006471"/>
    </source>
</evidence>
<dbReference type="SMR" id="F2Y9V5"/>
<dbReference type="GO" id="GO:0006412">
    <property type="term" value="P:translation"/>
    <property type="evidence" value="ECO:0007669"/>
    <property type="project" value="InterPro"/>
</dbReference>